<comment type="function">
    <text evidence="5">May act as a carbohydrate transporter.</text>
</comment>
<dbReference type="SUPFAM" id="SSF49503">
    <property type="entry name" value="Cupredoxins"/>
    <property type="match status" value="1"/>
</dbReference>
<evidence type="ECO:0000313" key="9">
    <source>
        <dbReference type="Proteomes" id="UP000237000"/>
    </source>
</evidence>
<evidence type="ECO:0000313" key="8">
    <source>
        <dbReference type="EMBL" id="PON96332.1"/>
    </source>
</evidence>
<dbReference type="Gene3D" id="2.60.40.420">
    <property type="entry name" value="Cupredoxins - blue copper proteins"/>
    <property type="match status" value="1"/>
</dbReference>
<dbReference type="EMBL" id="JXTC01000039">
    <property type="protein sequence ID" value="PON96332.1"/>
    <property type="molecule type" value="Genomic_DNA"/>
</dbReference>
<dbReference type="PANTHER" id="PTHR33021:SF547">
    <property type="entry name" value="OS03G0758500 PROTEIN"/>
    <property type="match status" value="1"/>
</dbReference>
<dbReference type="InterPro" id="IPR039391">
    <property type="entry name" value="Phytocyanin-like"/>
</dbReference>
<evidence type="ECO:0000256" key="4">
    <source>
        <dbReference type="ARBA" id="ARBA00035011"/>
    </source>
</evidence>
<accession>A0A2P5FEW8</accession>
<organism evidence="8 9">
    <name type="scientific">Trema orientale</name>
    <name type="common">Charcoal tree</name>
    <name type="synonym">Celtis orientalis</name>
    <dbReference type="NCBI Taxonomy" id="63057"/>
    <lineage>
        <taxon>Eukaryota</taxon>
        <taxon>Viridiplantae</taxon>
        <taxon>Streptophyta</taxon>
        <taxon>Embryophyta</taxon>
        <taxon>Tracheophyta</taxon>
        <taxon>Spermatophyta</taxon>
        <taxon>Magnoliopsida</taxon>
        <taxon>eudicotyledons</taxon>
        <taxon>Gunneridae</taxon>
        <taxon>Pentapetalae</taxon>
        <taxon>rosids</taxon>
        <taxon>fabids</taxon>
        <taxon>Rosales</taxon>
        <taxon>Cannabaceae</taxon>
        <taxon>Trema</taxon>
    </lineage>
</organism>
<evidence type="ECO:0000256" key="2">
    <source>
        <dbReference type="ARBA" id="ARBA00023157"/>
    </source>
</evidence>
<gene>
    <name evidence="8" type="ORF">TorRG33x02_079210</name>
</gene>
<sequence>MEKRGAGQGVVRAAMIIMAAAVGWLTITATAKPILHKVGGSAGWKQNINYTSWSSTRHFHLDFSFDKRYYNVLEVNKTSYESCMDRDFMKNVTRGGRDVYELREARPYYFLSGGGYCYHGMRVAISVIADHHDQLLPPTGSLAPAVSASALAQPPAPAPALAPHQNASPFL</sequence>
<evidence type="ECO:0000256" key="5">
    <source>
        <dbReference type="ARBA" id="ARBA00037626"/>
    </source>
</evidence>
<name>A0A2P5FEW8_TREOI</name>
<evidence type="ECO:0000256" key="3">
    <source>
        <dbReference type="ARBA" id="ARBA00023180"/>
    </source>
</evidence>
<evidence type="ECO:0000256" key="1">
    <source>
        <dbReference type="ARBA" id="ARBA00022729"/>
    </source>
</evidence>
<protein>
    <submittedName>
        <fullName evidence="8">Cupredoxin</fullName>
    </submittedName>
</protein>
<feature type="domain" description="Phytocyanin" evidence="7">
    <location>
        <begin position="34"/>
        <end position="129"/>
    </location>
</feature>
<reference evidence="9" key="1">
    <citation type="submission" date="2016-06" db="EMBL/GenBank/DDBJ databases">
        <title>Parallel loss of symbiosis genes in relatives of nitrogen-fixing non-legume Parasponia.</title>
        <authorList>
            <person name="Van Velzen R."/>
            <person name="Holmer R."/>
            <person name="Bu F."/>
            <person name="Rutten L."/>
            <person name="Van Zeijl A."/>
            <person name="Liu W."/>
            <person name="Santuari L."/>
            <person name="Cao Q."/>
            <person name="Sharma T."/>
            <person name="Shen D."/>
            <person name="Roswanjaya Y."/>
            <person name="Wardhani T."/>
            <person name="Kalhor M.S."/>
            <person name="Jansen J."/>
            <person name="Van den Hoogen J."/>
            <person name="Gungor B."/>
            <person name="Hartog M."/>
            <person name="Hontelez J."/>
            <person name="Verver J."/>
            <person name="Yang W.-C."/>
            <person name="Schijlen E."/>
            <person name="Repin R."/>
            <person name="Schilthuizen M."/>
            <person name="Schranz E."/>
            <person name="Heidstra R."/>
            <person name="Miyata K."/>
            <person name="Fedorova E."/>
            <person name="Kohlen W."/>
            <person name="Bisseling T."/>
            <person name="Smit S."/>
            <person name="Geurts R."/>
        </authorList>
    </citation>
    <scope>NUCLEOTIDE SEQUENCE [LARGE SCALE GENOMIC DNA]</scope>
    <source>
        <strain evidence="9">cv. RG33-2</strain>
    </source>
</reference>
<keyword evidence="6" id="KW-0812">Transmembrane</keyword>
<proteinExistence type="inferred from homology"/>
<keyword evidence="9" id="KW-1185">Reference proteome</keyword>
<comment type="similarity">
    <text evidence="4">Belongs to the early nodulin-like (ENODL) family.</text>
</comment>
<dbReference type="GO" id="GO:0009055">
    <property type="term" value="F:electron transfer activity"/>
    <property type="evidence" value="ECO:0007669"/>
    <property type="project" value="InterPro"/>
</dbReference>
<dbReference type="AlphaFoldDB" id="A0A2P5FEW8"/>
<dbReference type="Pfam" id="PF02298">
    <property type="entry name" value="Cu_bind_like"/>
    <property type="match status" value="1"/>
</dbReference>
<dbReference type="PROSITE" id="PS51485">
    <property type="entry name" value="PHYTOCYANIN"/>
    <property type="match status" value="1"/>
</dbReference>
<dbReference type="InterPro" id="IPR008972">
    <property type="entry name" value="Cupredoxin"/>
</dbReference>
<dbReference type="InterPro" id="IPR003245">
    <property type="entry name" value="Phytocyanin_dom"/>
</dbReference>
<evidence type="ECO:0000259" key="7">
    <source>
        <dbReference type="PROSITE" id="PS51485"/>
    </source>
</evidence>
<dbReference type="PANTHER" id="PTHR33021">
    <property type="entry name" value="BLUE COPPER PROTEIN"/>
    <property type="match status" value="1"/>
</dbReference>
<dbReference type="Proteomes" id="UP000237000">
    <property type="component" value="Unassembled WGS sequence"/>
</dbReference>
<dbReference type="InParanoid" id="A0A2P5FEW8"/>
<keyword evidence="6" id="KW-1133">Transmembrane helix</keyword>
<dbReference type="OrthoDB" id="676939at2759"/>
<keyword evidence="6" id="KW-0472">Membrane</keyword>
<keyword evidence="2" id="KW-1015">Disulfide bond</keyword>
<evidence type="ECO:0000256" key="6">
    <source>
        <dbReference type="SAM" id="Phobius"/>
    </source>
</evidence>
<comment type="caution">
    <text evidence="8">The sequence shown here is derived from an EMBL/GenBank/DDBJ whole genome shotgun (WGS) entry which is preliminary data.</text>
</comment>
<dbReference type="FunFam" id="2.60.40.420:FF:000018">
    <property type="entry name" value="Lamin-like protein"/>
    <property type="match status" value="1"/>
</dbReference>
<feature type="transmembrane region" description="Helical" evidence="6">
    <location>
        <begin position="9"/>
        <end position="27"/>
    </location>
</feature>
<dbReference type="GO" id="GO:0005886">
    <property type="term" value="C:plasma membrane"/>
    <property type="evidence" value="ECO:0007669"/>
    <property type="project" value="TreeGrafter"/>
</dbReference>
<keyword evidence="3" id="KW-0325">Glycoprotein</keyword>
<keyword evidence="1" id="KW-0732">Signal</keyword>